<reference evidence="4" key="1">
    <citation type="submission" date="2023-07" db="EMBL/GenBank/DDBJ databases">
        <title>Genome content predicts the carbon catabolic preferences of heterotrophic bacteria.</title>
        <authorList>
            <person name="Gralka M."/>
        </authorList>
    </citation>
    <scope>NUCLEOTIDE SEQUENCE</scope>
    <source>
        <strain evidence="4">I2M16</strain>
    </source>
</reference>
<evidence type="ECO:0000313" key="4">
    <source>
        <dbReference type="EMBL" id="MDO6453229.1"/>
    </source>
</evidence>
<proteinExistence type="predicted"/>
<gene>
    <name evidence="4" type="ORF">Q4490_06595</name>
</gene>
<dbReference type="PANTHER" id="PTHR43080:SF26">
    <property type="entry name" value="REGULATORY PROTEIN"/>
    <property type="match status" value="1"/>
</dbReference>
<sequence length="135" mass="15045">MFKVKHLMSHQITPLTMETCLTDAVDQLLSSGFLGLPVVDEKKQLVGFLSEQDCIKALITDSYHCDSHIQVKDIMHKNPLFVSAELSILELATIMGKDKPKIFPVVDDFNRIVGIITRSQVMSSLNQSLKGCRVA</sequence>
<dbReference type="Gene3D" id="3.10.580.10">
    <property type="entry name" value="CBS-domain"/>
    <property type="match status" value="2"/>
</dbReference>
<feature type="domain" description="CBS" evidence="3">
    <location>
        <begin position="75"/>
        <end position="131"/>
    </location>
</feature>
<dbReference type="Proteomes" id="UP001169862">
    <property type="component" value="Unassembled WGS sequence"/>
</dbReference>
<comment type="caution">
    <text evidence="4">The sequence shown here is derived from an EMBL/GenBank/DDBJ whole genome shotgun (WGS) entry which is preliminary data.</text>
</comment>
<dbReference type="AlphaFoldDB" id="A0AAW7XIW5"/>
<evidence type="ECO:0000256" key="1">
    <source>
        <dbReference type="ARBA" id="ARBA00023122"/>
    </source>
</evidence>
<dbReference type="RefSeq" id="WP_303549379.1">
    <property type="nucleotide sequence ID" value="NZ_JAUOPG010000003.1"/>
</dbReference>
<dbReference type="SUPFAM" id="SSF54631">
    <property type="entry name" value="CBS-domain pair"/>
    <property type="match status" value="1"/>
</dbReference>
<evidence type="ECO:0000313" key="5">
    <source>
        <dbReference type="Proteomes" id="UP001169862"/>
    </source>
</evidence>
<dbReference type="SMART" id="SM00116">
    <property type="entry name" value="CBS"/>
    <property type="match status" value="2"/>
</dbReference>
<dbReference type="PROSITE" id="PS51371">
    <property type="entry name" value="CBS"/>
    <property type="match status" value="2"/>
</dbReference>
<dbReference type="EMBL" id="JAUOPG010000003">
    <property type="protein sequence ID" value="MDO6453229.1"/>
    <property type="molecule type" value="Genomic_DNA"/>
</dbReference>
<accession>A0AAW7XIW5</accession>
<dbReference type="InterPro" id="IPR044729">
    <property type="entry name" value="CBS_bac"/>
</dbReference>
<protein>
    <submittedName>
        <fullName evidence="4">CBS domain-containing protein</fullName>
    </submittedName>
</protein>
<dbReference type="InterPro" id="IPR046342">
    <property type="entry name" value="CBS_dom_sf"/>
</dbReference>
<dbReference type="CDD" id="cd04629">
    <property type="entry name" value="CBS_pair_bac"/>
    <property type="match status" value="1"/>
</dbReference>
<dbReference type="InterPro" id="IPR051257">
    <property type="entry name" value="Diverse_CBS-Domain"/>
</dbReference>
<feature type="domain" description="CBS" evidence="3">
    <location>
        <begin position="8"/>
        <end position="67"/>
    </location>
</feature>
<organism evidence="4 5">
    <name type="scientific">Neptunomonas phycophila</name>
    <dbReference type="NCBI Taxonomy" id="1572645"/>
    <lineage>
        <taxon>Bacteria</taxon>
        <taxon>Pseudomonadati</taxon>
        <taxon>Pseudomonadota</taxon>
        <taxon>Gammaproteobacteria</taxon>
        <taxon>Oceanospirillales</taxon>
        <taxon>Oceanospirillaceae</taxon>
        <taxon>Neptunomonas</taxon>
    </lineage>
</organism>
<evidence type="ECO:0000256" key="2">
    <source>
        <dbReference type="PROSITE-ProRule" id="PRU00703"/>
    </source>
</evidence>
<evidence type="ECO:0000259" key="3">
    <source>
        <dbReference type="PROSITE" id="PS51371"/>
    </source>
</evidence>
<dbReference type="PANTHER" id="PTHR43080">
    <property type="entry name" value="CBS DOMAIN-CONTAINING PROTEIN CBSX3, MITOCHONDRIAL"/>
    <property type="match status" value="1"/>
</dbReference>
<dbReference type="InterPro" id="IPR000644">
    <property type="entry name" value="CBS_dom"/>
</dbReference>
<name>A0AAW7XIW5_9GAMM</name>
<keyword evidence="1 2" id="KW-0129">CBS domain</keyword>
<dbReference type="Pfam" id="PF00571">
    <property type="entry name" value="CBS"/>
    <property type="match status" value="2"/>
</dbReference>